<feature type="region of interest" description="Disordered" evidence="1">
    <location>
        <begin position="118"/>
        <end position="140"/>
    </location>
</feature>
<evidence type="ECO:0000256" key="3">
    <source>
        <dbReference type="SAM" id="SignalP"/>
    </source>
</evidence>
<evidence type="ECO:0000256" key="2">
    <source>
        <dbReference type="SAM" id="Phobius"/>
    </source>
</evidence>
<gene>
    <name evidence="4" type="ORF">MAR_020888</name>
</gene>
<protein>
    <submittedName>
        <fullName evidence="4">Uncharacterized protein</fullName>
    </submittedName>
</protein>
<sequence>MAVSGVLLLCACLLVGETRAIMTYTPPKTLRTTTRMGVRTPQRTMISSRIHSLRPTSGVTASQKPPEKHTTILVSSTPLTTAVPLTLKPVHKQTTAAMMSTPPTPPAPQTATAHVRTASTFRPPTPPSVPQPATATASPSPANLSLEKITIILFAILMVVSVILVVITSRCMFDLKTHLTNAQKYSPLQAKTVPV</sequence>
<keyword evidence="2" id="KW-1133">Transmembrane helix</keyword>
<dbReference type="Proteomes" id="UP001164746">
    <property type="component" value="Chromosome 5"/>
</dbReference>
<accession>A0ABY7E8J6</accession>
<evidence type="ECO:0000313" key="5">
    <source>
        <dbReference type="Proteomes" id="UP001164746"/>
    </source>
</evidence>
<evidence type="ECO:0000256" key="1">
    <source>
        <dbReference type="SAM" id="MobiDB-lite"/>
    </source>
</evidence>
<keyword evidence="2" id="KW-0472">Membrane</keyword>
<feature type="transmembrane region" description="Helical" evidence="2">
    <location>
        <begin position="149"/>
        <end position="167"/>
    </location>
</feature>
<feature type="chain" id="PRO_5046211607" evidence="3">
    <location>
        <begin position="21"/>
        <end position="195"/>
    </location>
</feature>
<evidence type="ECO:0000313" key="4">
    <source>
        <dbReference type="EMBL" id="WAR05519.1"/>
    </source>
</evidence>
<keyword evidence="3" id="KW-0732">Signal</keyword>
<keyword evidence="2" id="KW-0812">Transmembrane</keyword>
<feature type="compositionally biased region" description="Low complexity" evidence="1">
    <location>
        <begin position="131"/>
        <end position="140"/>
    </location>
</feature>
<proteinExistence type="predicted"/>
<organism evidence="4 5">
    <name type="scientific">Mya arenaria</name>
    <name type="common">Soft-shell clam</name>
    <dbReference type="NCBI Taxonomy" id="6604"/>
    <lineage>
        <taxon>Eukaryota</taxon>
        <taxon>Metazoa</taxon>
        <taxon>Spiralia</taxon>
        <taxon>Lophotrochozoa</taxon>
        <taxon>Mollusca</taxon>
        <taxon>Bivalvia</taxon>
        <taxon>Autobranchia</taxon>
        <taxon>Heteroconchia</taxon>
        <taxon>Euheterodonta</taxon>
        <taxon>Imparidentia</taxon>
        <taxon>Neoheterodontei</taxon>
        <taxon>Myida</taxon>
        <taxon>Myoidea</taxon>
        <taxon>Myidae</taxon>
        <taxon>Mya</taxon>
    </lineage>
</organism>
<reference evidence="4" key="1">
    <citation type="submission" date="2022-11" db="EMBL/GenBank/DDBJ databases">
        <title>Centuries of genome instability and evolution in soft-shell clam transmissible cancer (bioRxiv).</title>
        <authorList>
            <person name="Hart S.F.M."/>
            <person name="Yonemitsu M.A."/>
            <person name="Giersch R.M."/>
            <person name="Beal B.F."/>
            <person name="Arriagada G."/>
            <person name="Davis B.W."/>
            <person name="Ostrander E.A."/>
            <person name="Goff S.P."/>
            <person name="Metzger M.J."/>
        </authorList>
    </citation>
    <scope>NUCLEOTIDE SEQUENCE</scope>
    <source>
        <strain evidence="4">MELC-2E11</strain>
        <tissue evidence="4">Siphon/mantle</tissue>
    </source>
</reference>
<feature type="signal peptide" evidence="3">
    <location>
        <begin position="1"/>
        <end position="20"/>
    </location>
</feature>
<dbReference type="EMBL" id="CP111016">
    <property type="protein sequence ID" value="WAR05519.1"/>
    <property type="molecule type" value="Genomic_DNA"/>
</dbReference>
<keyword evidence="5" id="KW-1185">Reference proteome</keyword>
<name>A0ABY7E8J6_MYAAR</name>